<dbReference type="Proteomes" id="UP001629462">
    <property type="component" value="Unassembled WGS sequence"/>
</dbReference>
<keyword evidence="2" id="KW-1185">Reference proteome</keyword>
<accession>A0ABW9CVZ8</accession>
<dbReference type="RefSeq" id="WP_408163480.1">
    <property type="nucleotide sequence ID" value="NZ_JAQQDB010000040.1"/>
</dbReference>
<sequence length="72" mass="7718">MTAPDLEEMLFEAEGSPELIRAATEQSEGLGTVIRSLVGLEREAAMQAVRESISGTIAARIRSNSSTLLLKN</sequence>
<name>A0ABW9CVZ8_9BURK</name>
<dbReference type="EMBL" id="JAQQDB010000040">
    <property type="protein sequence ID" value="MFM0521830.1"/>
    <property type="molecule type" value="Genomic_DNA"/>
</dbReference>
<protein>
    <submittedName>
        <fullName evidence="1">Uncharacterized protein</fullName>
    </submittedName>
</protein>
<proteinExistence type="predicted"/>
<comment type="caution">
    <text evidence="1">The sequence shown here is derived from an EMBL/GenBank/DDBJ whole genome shotgun (WGS) entry which is preliminary data.</text>
</comment>
<evidence type="ECO:0000313" key="2">
    <source>
        <dbReference type="Proteomes" id="UP001629462"/>
    </source>
</evidence>
<organism evidence="1 2">
    <name type="scientific">Caballeronia jiangsuensis</name>
    <dbReference type="NCBI Taxonomy" id="1458357"/>
    <lineage>
        <taxon>Bacteria</taxon>
        <taxon>Pseudomonadati</taxon>
        <taxon>Pseudomonadota</taxon>
        <taxon>Betaproteobacteria</taxon>
        <taxon>Burkholderiales</taxon>
        <taxon>Burkholderiaceae</taxon>
        <taxon>Caballeronia</taxon>
    </lineage>
</organism>
<gene>
    <name evidence="1" type="ORF">PQR08_30865</name>
</gene>
<evidence type="ECO:0000313" key="1">
    <source>
        <dbReference type="EMBL" id="MFM0521830.1"/>
    </source>
</evidence>
<reference evidence="1 2" key="1">
    <citation type="journal article" date="2024" name="Chem. Sci.">
        <title>Discovery of megapolipeptins by genome mining of a Burkholderiales bacteria collection.</title>
        <authorList>
            <person name="Paulo B.S."/>
            <person name="Recchia M.J.J."/>
            <person name="Lee S."/>
            <person name="Fergusson C.H."/>
            <person name="Romanowski S.B."/>
            <person name="Hernandez A."/>
            <person name="Krull N."/>
            <person name="Liu D.Y."/>
            <person name="Cavanagh H."/>
            <person name="Bos A."/>
            <person name="Gray C.A."/>
            <person name="Murphy B.T."/>
            <person name="Linington R.G."/>
            <person name="Eustaquio A.S."/>
        </authorList>
    </citation>
    <scope>NUCLEOTIDE SEQUENCE [LARGE SCALE GENOMIC DNA]</scope>
    <source>
        <strain evidence="1 2">RL17-374-BIF-D</strain>
    </source>
</reference>